<dbReference type="Proteomes" id="UP001054837">
    <property type="component" value="Unassembled WGS sequence"/>
</dbReference>
<organism evidence="1 2">
    <name type="scientific">Caerostris darwini</name>
    <dbReference type="NCBI Taxonomy" id="1538125"/>
    <lineage>
        <taxon>Eukaryota</taxon>
        <taxon>Metazoa</taxon>
        <taxon>Ecdysozoa</taxon>
        <taxon>Arthropoda</taxon>
        <taxon>Chelicerata</taxon>
        <taxon>Arachnida</taxon>
        <taxon>Araneae</taxon>
        <taxon>Araneomorphae</taxon>
        <taxon>Entelegynae</taxon>
        <taxon>Araneoidea</taxon>
        <taxon>Araneidae</taxon>
        <taxon>Caerostris</taxon>
    </lineage>
</organism>
<proteinExistence type="predicted"/>
<gene>
    <name evidence="1" type="ORF">CDAR_59861</name>
</gene>
<dbReference type="EMBL" id="BPLQ01006523">
    <property type="protein sequence ID" value="GIY23250.1"/>
    <property type="molecule type" value="Genomic_DNA"/>
</dbReference>
<evidence type="ECO:0000313" key="1">
    <source>
        <dbReference type="EMBL" id="GIY23250.1"/>
    </source>
</evidence>
<name>A0AAV4RNF3_9ARAC</name>
<evidence type="ECO:0000313" key="2">
    <source>
        <dbReference type="Proteomes" id="UP001054837"/>
    </source>
</evidence>
<sequence length="87" mass="9585">MGAYHPLLPPPLRSIRRKMRFVSGSGREGESVGFCVRCSGFGNRNWKCIRMNLGIARDCGGRLFLTVIMVQVECAPRSVGRTVSGLD</sequence>
<keyword evidence="2" id="KW-1185">Reference proteome</keyword>
<comment type="caution">
    <text evidence="1">The sequence shown here is derived from an EMBL/GenBank/DDBJ whole genome shotgun (WGS) entry which is preliminary data.</text>
</comment>
<accession>A0AAV4RNF3</accession>
<protein>
    <submittedName>
        <fullName evidence="1">Uncharacterized protein</fullName>
    </submittedName>
</protein>
<dbReference type="AlphaFoldDB" id="A0AAV4RNF3"/>
<reference evidence="1 2" key="1">
    <citation type="submission" date="2021-06" db="EMBL/GenBank/DDBJ databases">
        <title>Caerostris darwini draft genome.</title>
        <authorList>
            <person name="Kono N."/>
            <person name="Arakawa K."/>
        </authorList>
    </citation>
    <scope>NUCLEOTIDE SEQUENCE [LARGE SCALE GENOMIC DNA]</scope>
</reference>